<sequence length="253" mass="27647">MNGVWEWFAWLNQAHGINLPVFYDSYDRQRFFAGLLTTLELSALSVVASVVIGLIGAWLLGTSSIIARRLVHGYVHAFRNTPPLIQLSFLYFAVGNLLPRLEGVGGSSRPLLDGFAWAVITLSLFGGSFNVEIFRSGIEAVPASTIEAAESLGFGRWRLYRHVVLPLALRICLPALSNNLVNLVKTSTLAYAIGVPELLYVSAQVWSDTMNVREMMNLLLVAYVGIVGVLSFGLRRLETALRVPGLGTVGGRI</sequence>
<comment type="similarity">
    <text evidence="2">Belongs to the binding-protein-dependent transport system permease family. HisMQ subfamily.</text>
</comment>
<comment type="caution">
    <text evidence="11">The sequence shown here is derived from an EMBL/GenBank/DDBJ whole genome shotgun (WGS) entry which is preliminary data.</text>
</comment>
<dbReference type="RefSeq" id="WP_119833124.1">
    <property type="nucleotide sequence ID" value="NZ_QYUL01000003.1"/>
</dbReference>
<accession>A0A418VT62</accession>
<evidence type="ECO:0000313" key="11">
    <source>
        <dbReference type="EMBL" id="RJF79672.1"/>
    </source>
</evidence>
<evidence type="ECO:0000256" key="2">
    <source>
        <dbReference type="ARBA" id="ARBA00010072"/>
    </source>
</evidence>
<keyword evidence="3 9" id="KW-0813">Transport</keyword>
<organism evidence="11 12">
    <name type="scientific">Azospirillum cavernae</name>
    <dbReference type="NCBI Taxonomy" id="2320860"/>
    <lineage>
        <taxon>Bacteria</taxon>
        <taxon>Pseudomonadati</taxon>
        <taxon>Pseudomonadota</taxon>
        <taxon>Alphaproteobacteria</taxon>
        <taxon>Rhodospirillales</taxon>
        <taxon>Azospirillaceae</taxon>
        <taxon>Azospirillum</taxon>
    </lineage>
</organism>
<evidence type="ECO:0000256" key="8">
    <source>
        <dbReference type="ARBA" id="ARBA00023136"/>
    </source>
</evidence>
<evidence type="ECO:0000256" key="3">
    <source>
        <dbReference type="ARBA" id="ARBA00022448"/>
    </source>
</evidence>
<keyword evidence="5 9" id="KW-0812">Transmembrane</keyword>
<dbReference type="EMBL" id="QYUL01000003">
    <property type="protein sequence ID" value="RJF79672.1"/>
    <property type="molecule type" value="Genomic_DNA"/>
</dbReference>
<keyword evidence="6" id="KW-0029">Amino-acid transport</keyword>
<feature type="transmembrane region" description="Helical" evidence="9">
    <location>
        <begin position="41"/>
        <end position="61"/>
    </location>
</feature>
<comment type="subcellular location">
    <subcellularLocation>
        <location evidence="1">Cell inner membrane</location>
        <topology evidence="1">Multi-pass membrane protein</topology>
    </subcellularLocation>
    <subcellularLocation>
        <location evidence="9">Cell membrane</location>
        <topology evidence="9">Multi-pass membrane protein</topology>
    </subcellularLocation>
</comment>
<dbReference type="InterPro" id="IPR010065">
    <property type="entry name" value="AA_ABC_transptr_permease_3TM"/>
</dbReference>
<keyword evidence="7 9" id="KW-1133">Transmembrane helix</keyword>
<dbReference type="Pfam" id="PF00528">
    <property type="entry name" value="BPD_transp_1"/>
    <property type="match status" value="1"/>
</dbReference>
<feature type="transmembrane region" description="Helical" evidence="9">
    <location>
        <begin position="215"/>
        <end position="234"/>
    </location>
</feature>
<evidence type="ECO:0000256" key="9">
    <source>
        <dbReference type="RuleBase" id="RU363032"/>
    </source>
</evidence>
<dbReference type="Proteomes" id="UP000283458">
    <property type="component" value="Unassembled WGS sequence"/>
</dbReference>
<dbReference type="InterPro" id="IPR043429">
    <property type="entry name" value="ArtM/GltK/GlnP/TcyL/YhdX-like"/>
</dbReference>
<dbReference type="OrthoDB" id="9808674at2"/>
<gene>
    <name evidence="11" type="ORF">D3877_20945</name>
</gene>
<dbReference type="PANTHER" id="PTHR30614">
    <property type="entry name" value="MEMBRANE COMPONENT OF AMINO ACID ABC TRANSPORTER"/>
    <property type="match status" value="1"/>
</dbReference>
<protein>
    <submittedName>
        <fullName evidence="11">Amino acid ABC transporter permease</fullName>
    </submittedName>
</protein>
<dbReference type="PANTHER" id="PTHR30614:SF0">
    <property type="entry name" value="L-CYSTINE TRANSPORT SYSTEM PERMEASE PROTEIN TCYL"/>
    <property type="match status" value="1"/>
</dbReference>
<evidence type="ECO:0000256" key="5">
    <source>
        <dbReference type="ARBA" id="ARBA00022692"/>
    </source>
</evidence>
<evidence type="ECO:0000259" key="10">
    <source>
        <dbReference type="PROSITE" id="PS50928"/>
    </source>
</evidence>
<evidence type="ECO:0000313" key="12">
    <source>
        <dbReference type="Proteomes" id="UP000283458"/>
    </source>
</evidence>
<evidence type="ECO:0000256" key="6">
    <source>
        <dbReference type="ARBA" id="ARBA00022970"/>
    </source>
</evidence>
<dbReference type="SUPFAM" id="SSF161098">
    <property type="entry name" value="MetI-like"/>
    <property type="match status" value="1"/>
</dbReference>
<dbReference type="GO" id="GO:0022857">
    <property type="term" value="F:transmembrane transporter activity"/>
    <property type="evidence" value="ECO:0007669"/>
    <property type="project" value="InterPro"/>
</dbReference>
<keyword evidence="4" id="KW-1003">Cell membrane</keyword>
<dbReference type="CDD" id="cd06261">
    <property type="entry name" value="TM_PBP2"/>
    <property type="match status" value="1"/>
</dbReference>
<dbReference type="AlphaFoldDB" id="A0A418VT62"/>
<dbReference type="Gene3D" id="1.10.3720.10">
    <property type="entry name" value="MetI-like"/>
    <property type="match status" value="1"/>
</dbReference>
<evidence type="ECO:0000256" key="1">
    <source>
        <dbReference type="ARBA" id="ARBA00004429"/>
    </source>
</evidence>
<dbReference type="NCBIfam" id="TIGR01726">
    <property type="entry name" value="HEQRo_perm_3TM"/>
    <property type="match status" value="1"/>
</dbReference>
<keyword evidence="12" id="KW-1185">Reference proteome</keyword>
<keyword evidence="8 9" id="KW-0472">Membrane</keyword>
<dbReference type="GO" id="GO:0043190">
    <property type="term" value="C:ATP-binding cassette (ABC) transporter complex"/>
    <property type="evidence" value="ECO:0007669"/>
    <property type="project" value="InterPro"/>
</dbReference>
<dbReference type="GO" id="GO:0006865">
    <property type="term" value="P:amino acid transport"/>
    <property type="evidence" value="ECO:0007669"/>
    <property type="project" value="UniProtKB-KW"/>
</dbReference>
<reference evidence="11 12" key="1">
    <citation type="submission" date="2018-09" db="EMBL/GenBank/DDBJ databases">
        <authorList>
            <person name="Zhu H."/>
        </authorList>
    </citation>
    <scope>NUCLEOTIDE SEQUENCE [LARGE SCALE GENOMIC DNA]</scope>
    <source>
        <strain evidence="11 12">K2W22B-5</strain>
    </source>
</reference>
<evidence type="ECO:0000256" key="7">
    <source>
        <dbReference type="ARBA" id="ARBA00022989"/>
    </source>
</evidence>
<name>A0A418VT62_9PROT</name>
<feature type="domain" description="ABC transmembrane type-1" evidence="10">
    <location>
        <begin position="35"/>
        <end position="231"/>
    </location>
</feature>
<dbReference type="InterPro" id="IPR000515">
    <property type="entry name" value="MetI-like"/>
</dbReference>
<evidence type="ECO:0000256" key="4">
    <source>
        <dbReference type="ARBA" id="ARBA00022475"/>
    </source>
</evidence>
<proteinExistence type="inferred from homology"/>
<dbReference type="InterPro" id="IPR035906">
    <property type="entry name" value="MetI-like_sf"/>
</dbReference>
<dbReference type="PROSITE" id="PS50928">
    <property type="entry name" value="ABC_TM1"/>
    <property type="match status" value="1"/>
</dbReference>